<evidence type="ECO:0000256" key="4">
    <source>
        <dbReference type="PROSITE-ProRule" id="PRU00834"/>
    </source>
</evidence>
<sequence>MPPASINSLSRSAFRTLSRNAFSLVRPLPTSTTRRLASIPLSTIRLSSNQSPSSENPVTSTSTNASVSQHNKKPRFAVPPPPNPPKPEYEMTFTCTPCSTRSTHRVSKQGYHFGSVLITCPECRNRHVISDHLNFFGDKNITLEDIMREKGQIIKKGTLSEDGNVEFWEDRRVNNTRSNPRSSEVETESTKQES</sequence>
<dbReference type="PANTHER" id="PTHR20922:SF13">
    <property type="entry name" value="DNL-TYPE ZINC FINGER PROTEIN"/>
    <property type="match status" value="1"/>
</dbReference>
<reference evidence="7 8" key="1">
    <citation type="journal article" date="2018" name="IMA Fungus">
        <title>IMA Genome-F 9: Draft genome sequence of Annulohypoxylon stygium, Aspergillus mulundensis, Berkeleyomyces basicola (syn. Thielaviopsis basicola), Ceratocystis smalleyi, two Cercospora beticola strains, Coleophoma cylindrospora, Fusarium fracticaudum, Phialophora cf. hyalina, and Morchella septimelata.</title>
        <authorList>
            <person name="Wingfield B.D."/>
            <person name="Bills G.F."/>
            <person name="Dong Y."/>
            <person name="Huang W."/>
            <person name="Nel W.J."/>
            <person name="Swalarsk-Parry B.S."/>
            <person name="Vaghefi N."/>
            <person name="Wilken P.M."/>
            <person name="An Z."/>
            <person name="de Beer Z.W."/>
            <person name="De Vos L."/>
            <person name="Chen L."/>
            <person name="Duong T.A."/>
            <person name="Gao Y."/>
            <person name="Hammerbacher A."/>
            <person name="Kikkert J.R."/>
            <person name="Li Y."/>
            <person name="Li H."/>
            <person name="Li K."/>
            <person name="Li Q."/>
            <person name="Liu X."/>
            <person name="Ma X."/>
            <person name="Naidoo K."/>
            <person name="Pethybridge S.J."/>
            <person name="Sun J."/>
            <person name="Steenkamp E.T."/>
            <person name="van der Nest M.A."/>
            <person name="van Wyk S."/>
            <person name="Wingfield M.J."/>
            <person name="Xiong C."/>
            <person name="Yue Q."/>
            <person name="Zhang X."/>
        </authorList>
    </citation>
    <scope>NUCLEOTIDE SEQUENCE [LARGE SCALE GENOMIC DNA]</scope>
    <source>
        <strain evidence="7 8">BP 5553</strain>
    </source>
</reference>
<dbReference type="EMBL" id="NPIC01000007">
    <property type="protein sequence ID" value="RDL34784.1"/>
    <property type="molecule type" value="Genomic_DNA"/>
</dbReference>
<keyword evidence="3" id="KW-0862">Zinc</keyword>
<dbReference type="OrthoDB" id="512667at2759"/>
<organism evidence="7 8">
    <name type="scientific">Venustampulla echinocandica</name>
    <dbReference type="NCBI Taxonomy" id="2656787"/>
    <lineage>
        <taxon>Eukaryota</taxon>
        <taxon>Fungi</taxon>
        <taxon>Dikarya</taxon>
        <taxon>Ascomycota</taxon>
        <taxon>Pezizomycotina</taxon>
        <taxon>Leotiomycetes</taxon>
        <taxon>Helotiales</taxon>
        <taxon>Pleuroascaceae</taxon>
        <taxon>Venustampulla</taxon>
    </lineage>
</organism>
<dbReference type="STRING" id="2656787.A0A370THW1"/>
<evidence type="ECO:0000256" key="2">
    <source>
        <dbReference type="ARBA" id="ARBA00022771"/>
    </source>
</evidence>
<keyword evidence="2 4" id="KW-0863">Zinc-finger</keyword>
<keyword evidence="8" id="KW-1185">Reference proteome</keyword>
<dbReference type="GeneID" id="43600761"/>
<evidence type="ECO:0000259" key="6">
    <source>
        <dbReference type="PROSITE" id="PS51501"/>
    </source>
</evidence>
<dbReference type="GO" id="GO:0050821">
    <property type="term" value="P:protein stabilization"/>
    <property type="evidence" value="ECO:0007669"/>
    <property type="project" value="TreeGrafter"/>
</dbReference>
<dbReference type="GO" id="GO:0005739">
    <property type="term" value="C:mitochondrion"/>
    <property type="evidence" value="ECO:0007669"/>
    <property type="project" value="TreeGrafter"/>
</dbReference>
<keyword evidence="1" id="KW-0479">Metal-binding</keyword>
<comment type="caution">
    <text evidence="7">The sequence shown here is derived from an EMBL/GenBank/DDBJ whole genome shotgun (WGS) entry which is preliminary data.</text>
</comment>
<proteinExistence type="predicted"/>
<dbReference type="GO" id="GO:0008270">
    <property type="term" value="F:zinc ion binding"/>
    <property type="evidence" value="ECO:0007669"/>
    <property type="project" value="UniProtKB-KW"/>
</dbReference>
<feature type="compositionally biased region" description="Polar residues" evidence="5">
    <location>
        <begin position="46"/>
        <end position="69"/>
    </location>
</feature>
<accession>A0A370THW1</accession>
<evidence type="ECO:0000256" key="5">
    <source>
        <dbReference type="SAM" id="MobiDB-lite"/>
    </source>
</evidence>
<dbReference type="AlphaFoldDB" id="A0A370THW1"/>
<dbReference type="PROSITE" id="PS51501">
    <property type="entry name" value="ZF_DNL"/>
    <property type="match status" value="1"/>
</dbReference>
<dbReference type="GO" id="GO:0051087">
    <property type="term" value="F:protein-folding chaperone binding"/>
    <property type="evidence" value="ECO:0007669"/>
    <property type="project" value="TreeGrafter"/>
</dbReference>
<dbReference type="InterPro" id="IPR024158">
    <property type="entry name" value="Mt_import_TIM15"/>
</dbReference>
<evidence type="ECO:0000256" key="3">
    <source>
        <dbReference type="ARBA" id="ARBA00022833"/>
    </source>
</evidence>
<dbReference type="Pfam" id="PF05180">
    <property type="entry name" value="zf-DNL"/>
    <property type="match status" value="1"/>
</dbReference>
<gene>
    <name evidence="7" type="ORF">BP5553_07912</name>
</gene>
<dbReference type="RefSeq" id="XP_031867766.1">
    <property type="nucleotide sequence ID" value="XM_032016535.1"/>
</dbReference>
<dbReference type="GO" id="GO:0030150">
    <property type="term" value="P:protein import into mitochondrial matrix"/>
    <property type="evidence" value="ECO:0007669"/>
    <property type="project" value="TreeGrafter"/>
</dbReference>
<evidence type="ECO:0000313" key="8">
    <source>
        <dbReference type="Proteomes" id="UP000254866"/>
    </source>
</evidence>
<dbReference type="PANTHER" id="PTHR20922">
    <property type="entry name" value="DNL-TYPE ZINC FINGER PROTEIN"/>
    <property type="match status" value="1"/>
</dbReference>
<evidence type="ECO:0000256" key="1">
    <source>
        <dbReference type="ARBA" id="ARBA00022723"/>
    </source>
</evidence>
<name>A0A370THW1_9HELO</name>
<dbReference type="InterPro" id="IPR007853">
    <property type="entry name" value="Znf_DNL-typ"/>
</dbReference>
<feature type="domain" description="DNL-type" evidence="6">
    <location>
        <begin position="84"/>
        <end position="179"/>
    </location>
</feature>
<dbReference type="GO" id="GO:0006457">
    <property type="term" value="P:protein folding"/>
    <property type="evidence" value="ECO:0007669"/>
    <property type="project" value="TreeGrafter"/>
</dbReference>
<feature type="region of interest" description="Disordered" evidence="5">
    <location>
        <begin position="170"/>
        <end position="194"/>
    </location>
</feature>
<feature type="region of interest" description="Disordered" evidence="5">
    <location>
        <begin position="46"/>
        <end position="85"/>
    </location>
</feature>
<evidence type="ECO:0000313" key="7">
    <source>
        <dbReference type="EMBL" id="RDL34784.1"/>
    </source>
</evidence>
<dbReference type="Proteomes" id="UP000254866">
    <property type="component" value="Unassembled WGS sequence"/>
</dbReference>
<protein>
    <recommendedName>
        <fullName evidence="6">DNL-type domain-containing protein</fullName>
    </recommendedName>
</protein>